<evidence type="ECO:0000256" key="7">
    <source>
        <dbReference type="ARBA" id="ARBA00022490"/>
    </source>
</evidence>
<evidence type="ECO:0000256" key="8">
    <source>
        <dbReference type="ARBA" id="ARBA00022553"/>
    </source>
</evidence>
<evidence type="ECO:0000313" key="19">
    <source>
        <dbReference type="Proteomes" id="UP001374579"/>
    </source>
</evidence>
<evidence type="ECO:0000256" key="13">
    <source>
        <dbReference type="ARBA" id="ARBA00023306"/>
    </source>
</evidence>
<dbReference type="InterPro" id="IPR024324">
    <property type="entry name" value="Condensin_cplx_su1_N"/>
</dbReference>
<dbReference type="Proteomes" id="UP001374579">
    <property type="component" value="Unassembled WGS sequence"/>
</dbReference>
<evidence type="ECO:0000256" key="1">
    <source>
        <dbReference type="ARBA" id="ARBA00004123"/>
    </source>
</evidence>
<evidence type="ECO:0000256" key="14">
    <source>
        <dbReference type="PIRNR" id="PIRNR017127"/>
    </source>
</evidence>
<keyword evidence="12" id="KW-0539">Nucleus</keyword>
<dbReference type="GO" id="GO:0000779">
    <property type="term" value="C:condensed chromosome, centromeric region"/>
    <property type="evidence" value="ECO:0007669"/>
    <property type="project" value="TreeGrafter"/>
</dbReference>
<keyword evidence="13 14" id="KW-0131">Cell cycle</keyword>
<dbReference type="InterPro" id="IPR016024">
    <property type="entry name" value="ARM-type_fold"/>
</dbReference>
<comment type="function">
    <text evidence="14">Regulatory subunit of the condensin complex, a complex required for conversion of interphase chromatin into mitotic-like condense chromosomes. The condensin complex probably introduces positive supercoils into relaxed DNA in the presence of type I topoisomerases and converts nicked DNA into positive knotted forms in the presence of type II topoisomerases.</text>
</comment>
<dbReference type="InterPro" id="IPR032682">
    <property type="entry name" value="Cnd1_C"/>
</dbReference>
<evidence type="ECO:0000256" key="6">
    <source>
        <dbReference type="ARBA" id="ARBA00022454"/>
    </source>
</evidence>
<keyword evidence="9 14" id="KW-0132">Cell division</keyword>
<dbReference type="GO" id="GO:0010032">
    <property type="term" value="P:meiotic chromosome condensation"/>
    <property type="evidence" value="ECO:0007669"/>
    <property type="project" value="TreeGrafter"/>
</dbReference>
<dbReference type="InterPro" id="IPR007673">
    <property type="entry name" value="Condensin_cplx_su1"/>
</dbReference>
<dbReference type="GO" id="GO:0005737">
    <property type="term" value="C:cytoplasm"/>
    <property type="evidence" value="ECO:0007669"/>
    <property type="project" value="UniProtKB-SubCell"/>
</dbReference>
<keyword evidence="8" id="KW-0597">Phosphoprotein</keyword>
<dbReference type="FunFam" id="1.25.10.10:FF:000695">
    <property type="entry name" value="Condensin complex subunit 1"/>
    <property type="match status" value="1"/>
</dbReference>
<evidence type="ECO:0000256" key="12">
    <source>
        <dbReference type="ARBA" id="ARBA00023242"/>
    </source>
</evidence>
<dbReference type="GO" id="GO:0042393">
    <property type="term" value="F:histone binding"/>
    <property type="evidence" value="ECO:0007669"/>
    <property type="project" value="TreeGrafter"/>
</dbReference>
<organism evidence="18 19">
    <name type="scientific">Littorina saxatilis</name>
    <dbReference type="NCBI Taxonomy" id="31220"/>
    <lineage>
        <taxon>Eukaryota</taxon>
        <taxon>Metazoa</taxon>
        <taxon>Spiralia</taxon>
        <taxon>Lophotrochozoa</taxon>
        <taxon>Mollusca</taxon>
        <taxon>Gastropoda</taxon>
        <taxon>Caenogastropoda</taxon>
        <taxon>Littorinimorpha</taxon>
        <taxon>Littorinoidea</taxon>
        <taxon>Littorinidae</taxon>
        <taxon>Littorina</taxon>
    </lineage>
</organism>
<evidence type="ECO:0000259" key="17">
    <source>
        <dbReference type="Pfam" id="PF12922"/>
    </source>
</evidence>
<keyword evidence="7" id="KW-0963">Cytoplasm</keyword>
<accession>A0AAN9AV01</accession>
<dbReference type="InterPro" id="IPR026971">
    <property type="entry name" value="CND1/NCAPD3"/>
</dbReference>
<feature type="compositionally biased region" description="Low complexity" evidence="15">
    <location>
        <begin position="1299"/>
        <end position="1310"/>
    </location>
</feature>
<dbReference type="Pfam" id="PF12717">
    <property type="entry name" value="Cnd1"/>
    <property type="match status" value="1"/>
</dbReference>
<evidence type="ECO:0000256" key="3">
    <source>
        <dbReference type="ARBA" id="ARBA00004496"/>
    </source>
</evidence>
<feature type="compositionally biased region" description="Acidic residues" evidence="15">
    <location>
        <begin position="1362"/>
        <end position="1378"/>
    </location>
</feature>
<name>A0AAN9AV01_9CAEN</name>
<dbReference type="PIRSF" id="PIRSF017127">
    <property type="entry name" value="Condensin_D2"/>
    <property type="match status" value="1"/>
</dbReference>
<dbReference type="GO" id="GO:0051301">
    <property type="term" value="P:cell division"/>
    <property type="evidence" value="ECO:0007669"/>
    <property type="project" value="UniProtKB-KW"/>
</dbReference>
<dbReference type="EMBL" id="JBAMIC010000019">
    <property type="protein sequence ID" value="KAK7093731.1"/>
    <property type="molecule type" value="Genomic_DNA"/>
</dbReference>
<feature type="compositionally biased region" description="Basic residues" evidence="15">
    <location>
        <begin position="957"/>
        <end position="967"/>
    </location>
</feature>
<comment type="similarity">
    <text evidence="4 14">Belongs to the CND1 (condensin subunit 1) family.</text>
</comment>
<sequence length="1413" mass="157913">MSFEFLIPVSRDDLLRKTSVNQYVVEEVLSRSRIPAAVQEFKQASRSKPYAVVDHFDAIFSVLTVQRDLDSELVEETWRSLLRACKVFHTSLSSTLEDVDIPADTRQLNLTAVKMTLYLLCQFIEMYQAEACHSNPIMAKKGHGKAAKQQTKNGMDWEAEREEGVQTLVQILQLHLNKLWDPPIPEEDFVSMVSSCLYKLLENPTIASARSKETRDAISHGIGALVKRYNHALSASLKIVQLLKHFEHLVSPMAQLVEIIVNHYGNRSIVGDIMREIGRMDPRDAARDTSGARAYSQFLVEIGEKVPAATLPNVSVVLTHLDEESYTLRNGVLGMMGEILIRILSKEGLDSYQKVARDGFFDRLQDHIHDMHAFVRSKVLQIWLNIVNEKCLPLPRQEMLVGLVLGRLQDVSSQVRRYAIQLLTAVLKCNPFAAKLSVEELAISYEKEKAKLGEMMPEDSMSAVGGRSTEELEEEWNTILPQLEEALASLEDTDTDTDTSTAFTDEDTSHSIVDKVYTLLMEEQYPSALHLLKAAYTAWPDLEVFQSTPAEISPEDSEAQPAESEEPMNPIAALKNIFFEHRSPDLAKITEAATNNSQARESEGVEVNELSKQQVLVQYLKDSLAFARQIQEAVPILCQLLGSKSTSDVFEAVEFFVTSYEFGVSASLQGVRKMLVLIWSKEQSVKDAVVAAYRRLYLESATGSQRSRALSVVKNLSKLIYGASCGDLTSLEALMGQLMQSGELSPHVIQVLWERFTLKIADTTPQESRAALLLISMVAGAETDIVRSNLEVLIDEGLGPRADDDQLLAQAACQAVLKLAIKKKKGQTVTEPFRLPPDHHLFTRLVDLLVSGMKKKESRFWIPLAEQTVTLIYRLADQPDSICGDIIHRIASSLQQEIEASASDGQEEGEVSPVVSGVLTKLLALAGQVALQQLVYMEVGVLGELKRRNALQEDHRVKKSKSSKRKSSVPETEEEMGLAGASADDAEAEYIRKLCEKDIVTGCNLLATLQPLLVAVCTNPGKYSHPELRTAASLALAKFMTVSSEFCEQQLQLMFTLMEKSPSEVIRANSIIAIGDLTFRFPNLIEPWTPHLYGRLRDPSRLVRKYTLQVLTHLILNDMLKVKGQISELASCIVDHDEQICGLAKLFFHELAKKGNALYNILPDAISRLSDPEVGVEEEHFQIIMKYMFSFIQKDKLCESLVEKLCHRYRATVNERQWRDLSFCLSLLSYSEKSLRKLQENFSCFADKLVDESVYACFTTIVSKSRGGFAKPEAKVLVDELEERLEQCYNKGLDEGETAQRASKSSSAAQHHGKRGSKTPARGTKTPGRRRGRGKENVEDETESPAVRKNTRRKQKPKLVFDSDEDDENELFDVEDNDQSGCFDAPSPVTARSRGGKVPLGKPARPLREVSSP</sequence>
<evidence type="ECO:0000256" key="9">
    <source>
        <dbReference type="ARBA" id="ARBA00022618"/>
    </source>
</evidence>
<evidence type="ECO:0000256" key="11">
    <source>
        <dbReference type="ARBA" id="ARBA00023067"/>
    </source>
</evidence>
<dbReference type="SUPFAM" id="SSF48371">
    <property type="entry name" value="ARM repeat"/>
    <property type="match status" value="1"/>
</dbReference>
<feature type="domain" description="Condensin complex subunit 1 C-terminal" evidence="16">
    <location>
        <begin position="1065"/>
        <end position="1226"/>
    </location>
</feature>
<feature type="region of interest" description="Disordered" evidence="15">
    <location>
        <begin position="953"/>
        <end position="980"/>
    </location>
</feature>
<comment type="caution">
    <text evidence="18">The sequence shown here is derived from an EMBL/GenBank/DDBJ whole genome shotgun (WGS) entry which is preliminary data.</text>
</comment>
<evidence type="ECO:0000313" key="18">
    <source>
        <dbReference type="EMBL" id="KAK7093731.1"/>
    </source>
</evidence>
<dbReference type="PANTHER" id="PTHR14222:SF2">
    <property type="entry name" value="CONDENSIN COMPLEX SUBUNIT 1"/>
    <property type="match status" value="1"/>
</dbReference>
<reference evidence="18 19" key="1">
    <citation type="submission" date="2024-02" db="EMBL/GenBank/DDBJ databases">
        <title>Chromosome-scale genome assembly of the rough periwinkle Littorina saxatilis.</title>
        <authorList>
            <person name="De Jode A."/>
            <person name="Faria R."/>
            <person name="Formenti G."/>
            <person name="Sims Y."/>
            <person name="Smith T.P."/>
            <person name="Tracey A."/>
            <person name="Wood J.M.D."/>
            <person name="Zagrodzka Z.B."/>
            <person name="Johannesson K."/>
            <person name="Butlin R.K."/>
            <person name="Leder E.H."/>
        </authorList>
    </citation>
    <scope>NUCLEOTIDE SEQUENCE [LARGE SCALE GENOMIC DNA]</scope>
    <source>
        <strain evidence="18">Snail1</strain>
        <tissue evidence="18">Muscle</tissue>
    </source>
</reference>
<keyword evidence="6" id="KW-0158">Chromosome</keyword>
<evidence type="ECO:0000256" key="4">
    <source>
        <dbReference type="ARBA" id="ARBA00009606"/>
    </source>
</evidence>
<evidence type="ECO:0000256" key="2">
    <source>
        <dbReference type="ARBA" id="ARBA00004286"/>
    </source>
</evidence>
<proteinExistence type="inferred from homology"/>
<gene>
    <name evidence="18" type="ORF">V1264_007426</name>
</gene>
<keyword evidence="19" id="KW-1185">Reference proteome</keyword>
<evidence type="ECO:0000259" key="16">
    <source>
        <dbReference type="Pfam" id="PF12717"/>
    </source>
</evidence>
<evidence type="ECO:0000256" key="5">
    <source>
        <dbReference type="ARBA" id="ARBA00016064"/>
    </source>
</evidence>
<comment type="subcellular location">
    <subcellularLocation>
        <location evidence="2">Chromosome</location>
    </subcellularLocation>
    <subcellularLocation>
        <location evidence="3">Cytoplasm</location>
    </subcellularLocation>
    <subcellularLocation>
        <location evidence="1">Nucleus</location>
    </subcellularLocation>
</comment>
<dbReference type="GO" id="GO:0005634">
    <property type="term" value="C:nucleus"/>
    <property type="evidence" value="ECO:0007669"/>
    <property type="project" value="UniProtKB-SubCell"/>
</dbReference>
<dbReference type="PANTHER" id="PTHR14222">
    <property type="entry name" value="CONDENSIN"/>
    <property type="match status" value="1"/>
</dbReference>
<dbReference type="Gene3D" id="1.25.10.10">
    <property type="entry name" value="Leucine-rich Repeat Variant"/>
    <property type="match status" value="1"/>
</dbReference>
<dbReference type="GO" id="GO:0007076">
    <property type="term" value="P:mitotic chromosome condensation"/>
    <property type="evidence" value="ECO:0007669"/>
    <property type="project" value="InterPro"/>
</dbReference>
<dbReference type="InterPro" id="IPR011989">
    <property type="entry name" value="ARM-like"/>
</dbReference>
<feature type="region of interest" description="Disordered" evidence="15">
    <location>
        <begin position="1296"/>
        <end position="1413"/>
    </location>
</feature>
<keyword evidence="11 14" id="KW-0226">DNA condensation</keyword>
<keyword evidence="10 14" id="KW-0498">Mitosis</keyword>
<evidence type="ECO:0000256" key="10">
    <source>
        <dbReference type="ARBA" id="ARBA00022776"/>
    </source>
</evidence>
<dbReference type="GO" id="GO:0000796">
    <property type="term" value="C:condensin complex"/>
    <property type="evidence" value="ECO:0007669"/>
    <property type="project" value="TreeGrafter"/>
</dbReference>
<protein>
    <recommendedName>
        <fullName evidence="5 14">Condensin complex subunit 1</fullName>
    </recommendedName>
</protein>
<feature type="domain" description="Condensin complex subunit 1 N-terminal" evidence="17">
    <location>
        <begin position="76"/>
        <end position="235"/>
    </location>
</feature>
<dbReference type="Pfam" id="PF12922">
    <property type="entry name" value="Cnd1_N"/>
    <property type="match status" value="1"/>
</dbReference>
<evidence type="ECO:0000256" key="15">
    <source>
        <dbReference type="SAM" id="MobiDB-lite"/>
    </source>
</evidence>